<organism evidence="4 5">
    <name type="scientific">Ectobacillus ponti</name>
    <dbReference type="NCBI Taxonomy" id="2961894"/>
    <lineage>
        <taxon>Bacteria</taxon>
        <taxon>Bacillati</taxon>
        <taxon>Bacillota</taxon>
        <taxon>Bacilli</taxon>
        <taxon>Bacillales</taxon>
        <taxon>Bacillaceae</taxon>
        <taxon>Ectobacillus</taxon>
    </lineage>
</organism>
<protein>
    <submittedName>
        <fullName evidence="4">Class I SAM-dependent methyltransferase</fullName>
    </submittedName>
</protein>
<comment type="caution">
    <text evidence="4">The sequence shown here is derived from an EMBL/GenBank/DDBJ whole genome shotgun (WGS) entry which is preliminary data.</text>
</comment>
<feature type="domain" description="Methyltransferase" evidence="3">
    <location>
        <begin position="164"/>
        <end position="259"/>
    </location>
</feature>
<dbReference type="PANTHER" id="PTHR43861:SF1">
    <property type="entry name" value="TRANS-ACONITATE 2-METHYLTRANSFERASE"/>
    <property type="match status" value="1"/>
</dbReference>
<dbReference type="AlphaFoldDB" id="A0AA41X2D9"/>
<gene>
    <name evidence="4" type="ORF">NK662_03810</name>
</gene>
<evidence type="ECO:0000259" key="3">
    <source>
        <dbReference type="Pfam" id="PF13649"/>
    </source>
</evidence>
<dbReference type="InterPro" id="IPR029063">
    <property type="entry name" value="SAM-dependent_MTases_sf"/>
</dbReference>
<evidence type="ECO:0000313" key="5">
    <source>
        <dbReference type="Proteomes" id="UP001156102"/>
    </source>
</evidence>
<reference evidence="4" key="1">
    <citation type="submission" date="2022-07" db="EMBL/GenBank/DDBJ databases">
        <authorList>
            <person name="Li W.-J."/>
            <person name="Deng Q.-Q."/>
        </authorList>
    </citation>
    <scope>NUCLEOTIDE SEQUENCE</scope>
    <source>
        <strain evidence="4">SYSU M60031</strain>
    </source>
</reference>
<sequence>MLQDLKMVLHARSWMKKNEPFLPTWHAYVGYKLDLFAKLRQGLTLADCVERWGYSREILECWADAGLELGHLRKTEAGTLIPSKEMQTYFTKESPSCIGELLREMLEMHIPALLSYPQLLQGQEKHMYYSDTYGQTVAATSALIEKRAFPLVYKWMKKKRARSVLDIGCGNAGYLIRMAEKQRKGRYIGVDINADVVLQARQAIEHRPQIEVHHTKMEEWAGPAEPVHMVMMNNILHYYSPNDRADLFHRTASFLKKNGTLTIITPLYLERGGRLFSAAFNSFMNAHQNLYSLPRRKELVRDAKKAGLSCRSVKTVVREGSWYFMAFEKK</sequence>
<keyword evidence="1 4" id="KW-0489">Methyltransferase</keyword>
<evidence type="ECO:0000313" key="4">
    <source>
        <dbReference type="EMBL" id="MCP8967664.1"/>
    </source>
</evidence>
<dbReference type="GO" id="GO:0008168">
    <property type="term" value="F:methyltransferase activity"/>
    <property type="evidence" value="ECO:0007669"/>
    <property type="project" value="UniProtKB-KW"/>
</dbReference>
<keyword evidence="5" id="KW-1185">Reference proteome</keyword>
<proteinExistence type="predicted"/>
<dbReference type="RefSeq" id="WP_254757584.1">
    <property type="nucleotide sequence ID" value="NZ_JANCLT010000002.1"/>
</dbReference>
<evidence type="ECO:0000256" key="1">
    <source>
        <dbReference type="ARBA" id="ARBA00022603"/>
    </source>
</evidence>
<dbReference type="Pfam" id="PF13649">
    <property type="entry name" value="Methyltransf_25"/>
    <property type="match status" value="1"/>
</dbReference>
<dbReference type="InterPro" id="IPR041698">
    <property type="entry name" value="Methyltransf_25"/>
</dbReference>
<dbReference type="Proteomes" id="UP001156102">
    <property type="component" value="Unassembled WGS sequence"/>
</dbReference>
<name>A0AA41X2D9_9BACI</name>
<evidence type="ECO:0000256" key="2">
    <source>
        <dbReference type="ARBA" id="ARBA00022679"/>
    </source>
</evidence>
<dbReference type="EMBL" id="JANCLT010000002">
    <property type="protein sequence ID" value="MCP8967664.1"/>
    <property type="molecule type" value="Genomic_DNA"/>
</dbReference>
<dbReference type="CDD" id="cd02440">
    <property type="entry name" value="AdoMet_MTases"/>
    <property type="match status" value="1"/>
</dbReference>
<dbReference type="GO" id="GO:0032259">
    <property type="term" value="P:methylation"/>
    <property type="evidence" value="ECO:0007669"/>
    <property type="project" value="UniProtKB-KW"/>
</dbReference>
<dbReference type="Gene3D" id="3.40.50.150">
    <property type="entry name" value="Vaccinia Virus protein VP39"/>
    <property type="match status" value="1"/>
</dbReference>
<keyword evidence="2" id="KW-0808">Transferase</keyword>
<dbReference type="PANTHER" id="PTHR43861">
    <property type="entry name" value="TRANS-ACONITATE 2-METHYLTRANSFERASE-RELATED"/>
    <property type="match status" value="1"/>
</dbReference>
<accession>A0AA41X2D9</accession>
<dbReference type="SUPFAM" id="SSF53335">
    <property type="entry name" value="S-adenosyl-L-methionine-dependent methyltransferases"/>
    <property type="match status" value="1"/>
</dbReference>